<gene>
    <name evidence="2" type="ORF">SVUK_LOCUS4019</name>
</gene>
<sequence>MAAVTPARKQPNLKKSRLMHSDDPLSDDEDSNKIRSYIKPSE</sequence>
<evidence type="ECO:0000256" key="1">
    <source>
        <dbReference type="SAM" id="MobiDB-lite"/>
    </source>
</evidence>
<protein>
    <submittedName>
        <fullName evidence="2">Uncharacterized protein</fullName>
    </submittedName>
</protein>
<evidence type="ECO:0000313" key="2">
    <source>
        <dbReference type="EMBL" id="VDM69021.1"/>
    </source>
</evidence>
<dbReference type="EMBL" id="UYYB01010805">
    <property type="protein sequence ID" value="VDM69021.1"/>
    <property type="molecule type" value="Genomic_DNA"/>
</dbReference>
<reference evidence="2 3" key="1">
    <citation type="submission" date="2018-11" db="EMBL/GenBank/DDBJ databases">
        <authorList>
            <consortium name="Pathogen Informatics"/>
        </authorList>
    </citation>
    <scope>NUCLEOTIDE SEQUENCE [LARGE SCALE GENOMIC DNA]</scope>
</reference>
<keyword evidence="3" id="KW-1185">Reference proteome</keyword>
<dbReference type="Proteomes" id="UP000270094">
    <property type="component" value="Unassembled WGS sequence"/>
</dbReference>
<proteinExistence type="predicted"/>
<dbReference type="AlphaFoldDB" id="A0A3P7I6L7"/>
<accession>A0A3P7I6L7</accession>
<feature type="region of interest" description="Disordered" evidence="1">
    <location>
        <begin position="1"/>
        <end position="42"/>
    </location>
</feature>
<organism evidence="2 3">
    <name type="scientific">Strongylus vulgaris</name>
    <name type="common">Blood worm</name>
    <dbReference type="NCBI Taxonomy" id="40348"/>
    <lineage>
        <taxon>Eukaryota</taxon>
        <taxon>Metazoa</taxon>
        <taxon>Ecdysozoa</taxon>
        <taxon>Nematoda</taxon>
        <taxon>Chromadorea</taxon>
        <taxon>Rhabditida</taxon>
        <taxon>Rhabditina</taxon>
        <taxon>Rhabditomorpha</taxon>
        <taxon>Strongyloidea</taxon>
        <taxon>Strongylidae</taxon>
        <taxon>Strongylus</taxon>
    </lineage>
</organism>
<name>A0A3P7I6L7_STRVU</name>
<evidence type="ECO:0000313" key="3">
    <source>
        <dbReference type="Proteomes" id="UP000270094"/>
    </source>
</evidence>